<name>A0ABW5ZYR6_9FLAO</name>
<accession>A0ABW5ZYR6</accession>
<sequence length="292" mass="33557">MKEYTLSVPSSQRAKDWFKFVSESLSEIGELDHLIVDFNSVRFMETDHFVILACLIESFHVTGCKVSFTRGTDGFNNHLFNIKFKEYWKEGFDREKFTISHNETTLCLWKICKNMIYSYSDYAKVYFEKFTNNKDLVPLASNIDEVFNNIFDHSQSSVSGYIITQYYPKNNKISFSVCDFGQGIPHAIKNSDIDGTDNIEDWKAILKSLEKGFSIQSTPRNRGFGLNNILELTESSNGVLNIISNKGVVLKRAGEVYRAGNMGYDFKGTLIKVEVDLNTFEEKDESQHIFDF</sequence>
<protein>
    <recommendedName>
        <fullName evidence="3">Histidine kinase-, DNA gyrase B-, and HSP90-like ATPase</fullName>
    </recommendedName>
</protein>
<dbReference type="EMBL" id="JBHUOS010000010">
    <property type="protein sequence ID" value="MFD2917061.1"/>
    <property type="molecule type" value="Genomic_DNA"/>
</dbReference>
<evidence type="ECO:0000313" key="1">
    <source>
        <dbReference type="EMBL" id="MFD2917061.1"/>
    </source>
</evidence>
<dbReference type="InterPro" id="IPR036890">
    <property type="entry name" value="HATPase_C_sf"/>
</dbReference>
<comment type="caution">
    <text evidence="1">The sequence shown here is derived from an EMBL/GenBank/DDBJ whole genome shotgun (WGS) entry which is preliminary data.</text>
</comment>
<proteinExistence type="predicted"/>
<dbReference type="SUPFAM" id="SSF55874">
    <property type="entry name" value="ATPase domain of HSP90 chaperone/DNA topoisomerase II/histidine kinase"/>
    <property type="match status" value="1"/>
</dbReference>
<evidence type="ECO:0000313" key="2">
    <source>
        <dbReference type="Proteomes" id="UP001597548"/>
    </source>
</evidence>
<keyword evidence="2" id="KW-1185">Reference proteome</keyword>
<evidence type="ECO:0008006" key="3">
    <source>
        <dbReference type="Google" id="ProtNLM"/>
    </source>
</evidence>
<gene>
    <name evidence="1" type="ORF">ACFS29_15510</name>
</gene>
<dbReference type="Proteomes" id="UP001597548">
    <property type="component" value="Unassembled WGS sequence"/>
</dbReference>
<reference evidence="2" key="1">
    <citation type="journal article" date="2019" name="Int. J. Syst. Evol. Microbiol.">
        <title>The Global Catalogue of Microorganisms (GCM) 10K type strain sequencing project: providing services to taxonomists for standard genome sequencing and annotation.</title>
        <authorList>
            <consortium name="The Broad Institute Genomics Platform"/>
            <consortium name="The Broad Institute Genome Sequencing Center for Infectious Disease"/>
            <person name="Wu L."/>
            <person name="Ma J."/>
        </authorList>
    </citation>
    <scope>NUCLEOTIDE SEQUENCE [LARGE SCALE GENOMIC DNA]</scope>
    <source>
        <strain evidence="2">KCTC 32514</strain>
    </source>
</reference>
<organism evidence="1 2">
    <name type="scientific">Psychroserpens luteus</name>
    <dbReference type="NCBI Taxonomy" id="1434066"/>
    <lineage>
        <taxon>Bacteria</taxon>
        <taxon>Pseudomonadati</taxon>
        <taxon>Bacteroidota</taxon>
        <taxon>Flavobacteriia</taxon>
        <taxon>Flavobacteriales</taxon>
        <taxon>Flavobacteriaceae</taxon>
        <taxon>Psychroserpens</taxon>
    </lineage>
</organism>
<dbReference type="Gene3D" id="3.30.565.10">
    <property type="entry name" value="Histidine kinase-like ATPase, C-terminal domain"/>
    <property type="match status" value="1"/>
</dbReference>
<dbReference type="RefSeq" id="WP_194506097.1">
    <property type="nucleotide sequence ID" value="NZ_JADILU010000001.1"/>
</dbReference>